<dbReference type="InterPro" id="IPR000639">
    <property type="entry name" value="Epox_hydrolase-like"/>
</dbReference>
<name>A0A846WSF9_9ACTN</name>
<dbReference type="GO" id="GO:0016787">
    <property type="term" value="F:hydrolase activity"/>
    <property type="evidence" value="ECO:0007669"/>
    <property type="project" value="UniProtKB-KW"/>
</dbReference>
<dbReference type="Gene3D" id="3.40.50.1820">
    <property type="entry name" value="alpha/beta hydrolase"/>
    <property type="match status" value="1"/>
</dbReference>
<dbReference type="PRINTS" id="PR00412">
    <property type="entry name" value="EPOXHYDRLASE"/>
</dbReference>
<evidence type="ECO:0000313" key="2">
    <source>
        <dbReference type="EMBL" id="NKY03301.1"/>
    </source>
</evidence>
<dbReference type="PRINTS" id="PR00111">
    <property type="entry name" value="ABHYDROLASE"/>
</dbReference>
<dbReference type="InterPro" id="IPR050266">
    <property type="entry name" value="AB_hydrolase_sf"/>
</dbReference>
<dbReference type="InterPro" id="IPR029058">
    <property type="entry name" value="AB_hydrolase_fold"/>
</dbReference>
<sequence length="293" mass="31553">MRHDVSSARDTLPVDTVHTIDMPNATITCRDSGVPRAADPTETILFGHGLLFDGTMFDDQVAALRGRFRCIRPDWRGQGASVGHHSAYDMDTLTDDTLGVIEHLATGPVHYVGLSMGGYVGMRLALRHPELLRSLTLLNTMARNESARSAIDYTAMAWIQQLTGVRPLRHLLESKLFGRGFVDTARGKRIGDEWFARLATTQQSTARRATLRRVVAGVVARDAVASQLPLITTPTLVIGAENDVATPPVEASRVAAAIPGATLHLLPGCGHSSVLEQPDTVSALLADHLGSVN</sequence>
<evidence type="ECO:0000313" key="3">
    <source>
        <dbReference type="Proteomes" id="UP000563898"/>
    </source>
</evidence>
<dbReference type="Proteomes" id="UP000563898">
    <property type="component" value="Unassembled WGS sequence"/>
</dbReference>
<protein>
    <submittedName>
        <fullName evidence="2">Alpha/beta fold hydrolase</fullName>
    </submittedName>
</protein>
<gene>
    <name evidence="2" type="ORF">HGA05_17160</name>
</gene>
<keyword evidence="2" id="KW-0378">Hydrolase</keyword>
<accession>A0A846WSF9</accession>
<reference evidence="2 3" key="1">
    <citation type="submission" date="2020-04" db="EMBL/GenBank/DDBJ databases">
        <title>MicrobeNet Type strains.</title>
        <authorList>
            <person name="Nicholson A.C."/>
        </authorList>
    </citation>
    <scope>NUCLEOTIDE SEQUENCE [LARGE SCALE GENOMIC DNA]</scope>
    <source>
        <strain evidence="2 3">ATCC BAA-14</strain>
    </source>
</reference>
<dbReference type="AlphaFoldDB" id="A0A846WSF9"/>
<dbReference type="PANTHER" id="PTHR43798">
    <property type="entry name" value="MONOACYLGLYCEROL LIPASE"/>
    <property type="match status" value="1"/>
</dbReference>
<dbReference type="InterPro" id="IPR000073">
    <property type="entry name" value="AB_hydrolase_1"/>
</dbReference>
<comment type="caution">
    <text evidence="2">The sequence shown here is derived from an EMBL/GenBank/DDBJ whole genome shotgun (WGS) entry which is preliminary data.</text>
</comment>
<dbReference type="EMBL" id="JAAXPC010000009">
    <property type="protein sequence ID" value="NKY03301.1"/>
    <property type="molecule type" value="Genomic_DNA"/>
</dbReference>
<organism evidence="2 3">
    <name type="scientific">Gordonia polyisoprenivorans</name>
    <dbReference type="NCBI Taxonomy" id="84595"/>
    <lineage>
        <taxon>Bacteria</taxon>
        <taxon>Bacillati</taxon>
        <taxon>Actinomycetota</taxon>
        <taxon>Actinomycetes</taxon>
        <taxon>Mycobacteriales</taxon>
        <taxon>Gordoniaceae</taxon>
        <taxon>Gordonia</taxon>
    </lineage>
</organism>
<dbReference type="Pfam" id="PF12697">
    <property type="entry name" value="Abhydrolase_6"/>
    <property type="match status" value="1"/>
</dbReference>
<dbReference type="SUPFAM" id="SSF53474">
    <property type="entry name" value="alpha/beta-Hydrolases"/>
    <property type="match status" value="1"/>
</dbReference>
<proteinExistence type="predicted"/>
<evidence type="ECO:0000259" key="1">
    <source>
        <dbReference type="Pfam" id="PF12697"/>
    </source>
</evidence>
<feature type="domain" description="AB hydrolase-1" evidence="1">
    <location>
        <begin position="44"/>
        <end position="283"/>
    </location>
</feature>